<evidence type="ECO:0000256" key="18">
    <source>
        <dbReference type="ARBA" id="ARBA00041418"/>
    </source>
</evidence>
<evidence type="ECO:0000256" key="2">
    <source>
        <dbReference type="ARBA" id="ARBA00004752"/>
    </source>
</evidence>
<keyword evidence="5" id="KW-0328">Glycosyltransferase</keyword>
<accession>A0A6N2T132</accession>
<evidence type="ECO:0000256" key="22">
    <source>
        <dbReference type="SAM" id="Phobius"/>
    </source>
</evidence>
<dbReference type="Pfam" id="PF01098">
    <property type="entry name" value="FTSW_RODA_SPOVE"/>
    <property type="match status" value="1"/>
</dbReference>
<feature type="transmembrane region" description="Helical" evidence="22">
    <location>
        <begin position="297"/>
        <end position="321"/>
    </location>
</feature>
<keyword evidence="9" id="KW-0573">Peptidoglycan synthesis</keyword>
<evidence type="ECO:0000256" key="8">
    <source>
        <dbReference type="ARBA" id="ARBA00022960"/>
    </source>
</evidence>
<evidence type="ECO:0000256" key="21">
    <source>
        <dbReference type="ARBA" id="ARBA00049966"/>
    </source>
</evidence>
<keyword evidence="12" id="KW-0131">Cell cycle</keyword>
<keyword evidence="6" id="KW-0808">Transferase</keyword>
<dbReference type="PANTHER" id="PTHR30474">
    <property type="entry name" value="CELL CYCLE PROTEIN"/>
    <property type="match status" value="1"/>
</dbReference>
<dbReference type="GO" id="GO:0009252">
    <property type="term" value="P:peptidoglycan biosynthetic process"/>
    <property type="evidence" value="ECO:0007669"/>
    <property type="project" value="UniProtKB-KW"/>
</dbReference>
<evidence type="ECO:0000256" key="6">
    <source>
        <dbReference type="ARBA" id="ARBA00022679"/>
    </source>
</evidence>
<dbReference type="GO" id="GO:0005886">
    <property type="term" value="C:plasma membrane"/>
    <property type="evidence" value="ECO:0007669"/>
    <property type="project" value="UniProtKB-SubCell"/>
</dbReference>
<feature type="transmembrane region" description="Helical" evidence="22">
    <location>
        <begin position="157"/>
        <end position="174"/>
    </location>
</feature>
<evidence type="ECO:0000256" key="10">
    <source>
        <dbReference type="ARBA" id="ARBA00022989"/>
    </source>
</evidence>
<organism evidence="23">
    <name type="scientific">uncultured Anaerotruncus sp</name>
    <dbReference type="NCBI Taxonomy" id="905011"/>
    <lineage>
        <taxon>Bacteria</taxon>
        <taxon>Bacillati</taxon>
        <taxon>Bacillota</taxon>
        <taxon>Clostridia</taxon>
        <taxon>Eubacteriales</taxon>
        <taxon>Oscillospiraceae</taxon>
        <taxon>Anaerotruncus</taxon>
        <taxon>environmental samples</taxon>
    </lineage>
</organism>
<dbReference type="InterPro" id="IPR001182">
    <property type="entry name" value="FtsW/RodA"/>
</dbReference>
<evidence type="ECO:0000256" key="5">
    <source>
        <dbReference type="ARBA" id="ARBA00022676"/>
    </source>
</evidence>
<proteinExistence type="inferred from homology"/>
<evidence type="ECO:0000256" key="7">
    <source>
        <dbReference type="ARBA" id="ARBA00022692"/>
    </source>
</evidence>
<comment type="function">
    <text evidence="21">Peptidoglycan polymerase that is essential for cell division.</text>
</comment>
<comment type="pathway">
    <text evidence="2">Cell wall biogenesis; peptidoglycan biosynthesis.</text>
</comment>
<feature type="transmembrane region" description="Helical" evidence="22">
    <location>
        <begin position="67"/>
        <end position="88"/>
    </location>
</feature>
<evidence type="ECO:0000256" key="13">
    <source>
        <dbReference type="ARBA" id="ARBA00023316"/>
    </source>
</evidence>
<keyword evidence="10 22" id="KW-1133">Transmembrane helix</keyword>
<evidence type="ECO:0000256" key="3">
    <source>
        <dbReference type="ARBA" id="ARBA00022475"/>
    </source>
</evidence>
<dbReference type="NCBIfam" id="TIGR02614">
    <property type="entry name" value="ftsW"/>
    <property type="match status" value="1"/>
</dbReference>
<reference evidence="23" key="1">
    <citation type="submission" date="2019-11" db="EMBL/GenBank/DDBJ databases">
        <authorList>
            <person name="Feng L."/>
        </authorList>
    </citation>
    <scope>NUCLEOTIDE SEQUENCE</scope>
    <source>
        <strain evidence="23">AundefinedLFYP135</strain>
    </source>
</reference>
<comment type="catalytic activity">
    <reaction evidence="20">
        <text>[GlcNAc-(1-&gt;4)-Mur2Ac(oyl-L-Ala-gamma-D-Glu-L-Lys-D-Ala-D-Ala)](n)-di-trans,octa-cis-undecaprenyl diphosphate + beta-D-GlcNAc-(1-&gt;4)-Mur2Ac(oyl-L-Ala-gamma-D-Glu-L-Lys-D-Ala-D-Ala)-di-trans,octa-cis-undecaprenyl diphosphate = [GlcNAc-(1-&gt;4)-Mur2Ac(oyl-L-Ala-gamma-D-Glu-L-Lys-D-Ala-D-Ala)](n+1)-di-trans,octa-cis-undecaprenyl diphosphate + di-trans,octa-cis-undecaprenyl diphosphate + H(+)</text>
        <dbReference type="Rhea" id="RHEA:23708"/>
        <dbReference type="Rhea" id="RHEA-COMP:9602"/>
        <dbReference type="Rhea" id="RHEA-COMP:9603"/>
        <dbReference type="ChEBI" id="CHEBI:15378"/>
        <dbReference type="ChEBI" id="CHEBI:58405"/>
        <dbReference type="ChEBI" id="CHEBI:60033"/>
        <dbReference type="ChEBI" id="CHEBI:78435"/>
        <dbReference type="EC" id="2.4.99.28"/>
    </reaction>
</comment>
<comment type="subcellular location">
    <subcellularLocation>
        <location evidence="1">Cell membrane</location>
        <topology evidence="1">Multi-pass membrane protein</topology>
    </subcellularLocation>
</comment>
<dbReference type="GO" id="GO:0032153">
    <property type="term" value="C:cell division site"/>
    <property type="evidence" value="ECO:0007669"/>
    <property type="project" value="TreeGrafter"/>
</dbReference>
<sequence>MDLTFLILVLILLTIGLIMLFSASYANAYYLMGNSFHYISRQMAFAVVGVIAMLAASKIDYHFWRRFAIPMMALSIVLLLVVFAMPPINHAHRWIFIGSSFNFQPSEVAKFAVVLLFSHLIDVNYQRMHKFEYGILPFGAILGVLAVLLIAEPHLSGTILIVGLGVIMMIVGGIRLSHLFLAGGAGGTALILLVLVLGKWDRMMGRIEHWLNPFLDPRGEGFQTIQSLYAIGSGGLLGSGIGNSRQKYLYLPEPQNDFIFSIVCEELGLIGAAIIIILFALLLWRGFVIALRAKDKFGCLMAVGLTAQVGLQTILNIAVVTNTVPNTGIGLPFFSYGGTALMMLLAQMGIVLSISRQSSLERE</sequence>
<feature type="transmembrane region" description="Helical" evidence="22">
    <location>
        <begin position="258"/>
        <end position="285"/>
    </location>
</feature>
<evidence type="ECO:0000256" key="17">
    <source>
        <dbReference type="ARBA" id="ARBA00041185"/>
    </source>
</evidence>
<dbReference type="GO" id="GO:0071555">
    <property type="term" value="P:cell wall organization"/>
    <property type="evidence" value="ECO:0007669"/>
    <property type="project" value="UniProtKB-KW"/>
</dbReference>
<dbReference type="GO" id="GO:0051301">
    <property type="term" value="P:cell division"/>
    <property type="evidence" value="ECO:0007669"/>
    <property type="project" value="UniProtKB-KW"/>
</dbReference>
<keyword evidence="13" id="KW-0961">Cell wall biogenesis/degradation</keyword>
<dbReference type="GO" id="GO:0015648">
    <property type="term" value="F:lipid-linked peptidoglycan transporter activity"/>
    <property type="evidence" value="ECO:0007669"/>
    <property type="project" value="TreeGrafter"/>
</dbReference>
<feature type="transmembrane region" description="Helical" evidence="22">
    <location>
        <begin position="333"/>
        <end position="354"/>
    </location>
</feature>
<evidence type="ECO:0000256" key="16">
    <source>
        <dbReference type="ARBA" id="ARBA00038053"/>
    </source>
</evidence>
<dbReference type="AlphaFoldDB" id="A0A6N2T132"/>
<evidence type="ECO:0000256" key="4">
    <source>
        <dbReference type="ARBA" id="ARBA00022618"/>
    </source>
</evidence>
<evidence type="ECO:0000256" key="14">
    <source>
        <dbReference type="ARBA" id="ARBA00032370"/>
    </source>
</evidence>
<evidence type="ECO:0000256" key="12">
    <source>
        <dbReference type="ARBA" id="ARBA00023306"/>
    </source>
</evidence>
<evidence type="ECO:0000313" key="23">
    <source>
        <dbReference type="EMBL" id="VYS99194.1"/>
    </source>
</evidence>
<protein>
    <recommendedName>
        <fullName evidence="17">Probable peptidoglycan glycosyltransferase FtsW</fullName>
        <ecNumber evidence="19">2.4.99.28</ecNumber>
    </recommendedName>
    <alternativeName>
        <fullName evidence="18">Cell division protein FtsW</fullName>
    </alternativeName>
    <alternativeName>
        <fullName evidence="15">Cell wall polymerase</fullName>
    </alternativeName>
    <alternativeName>
        <fullName evidence="14">Peptidoglycan polymerase</fullName>
    </alternativeName>
</protein>
<evidence type="ECO:0000256" key="11">
    <source>
        <dbReference type="ARBA" id="ARBA00023136"/>
    </source>
</evidence>
<comment type="similarity">
    <text evidence="16">Belongs to the SEDS family. FtsW subfamily.</text>
</comment>
<keyword evidence="4" id="KW-0132">Cell division</keyword>
<evidence type="ECO:0000256" key="15">
    <source>
        <dbReference type="ARBA" id="ARBA00033270"/>
    </source>
</evidence>
<dbReference type="GO" id="GO:0008955">
    <property type="term" value="F:peptidoglycan glycosyltransferase activity"/>
    <property type="evidence" value="ECO:0007669"/>
    <property type="project" value="UniProtKB-EC"/>
</dbReference>
<evidence type="ECO:0000256" key="20">
    <source>
        <dbReference type="ARBA" id="ARBA00049902"/>
    </source>
</evidence>
<dbReference type="InterPro" id="IPR013437">
    <property type="entry name" value="FtsW"/>
</dbReference>
<feature type="transmembrane region" description="Helical" evidence="22">
    <location>
        <begin position="36"/>
        <end position="55"/>
    </location>
</feature>
<feature type="transmembrane region" description="Helical" evidence="22">
    <location>
        <begin position="179"/>
        <end position="198"/>
    </location>
</feature>
<evidence type="ECO:0000256" key="1">
    <source>
        <dbReference type="ARBA" id="ARBA00004651"/>
    </source>
</evidence>
<dbReference type="GO" id="GO:0008360">
    <property type="term" value="P:regulation of cell shape"/>
    <property type="evidence" value="ECO:0007669"/>
    <property type="project" value="UniProtKB-KW"/>
</dbReference>
<name>A0A6N2T132_9FIRM</name>
<keyword evidence="8" id="KW-0133">Cell shape</keyword>
<keyword evidence="7 22" id="KW-0812">Transmembrane</keyword>
<dbReference type="PANTHER" id="PTHR30474:SF2">
    <property type="entry name" value="PEPTIDOGLYCAN GLYCOSYLTRANSFERASE FTSW-RELATED"/>
    <property type="match status" value="1"/>
</dbReference>
<evidence type="ECO:0000256" key="19">
    <source>
        <dbReference type="ARBA" id="ARBA00044770"/>
    </source>
</evidence>
<gene>
    <name evidence="23" type="primary">ftsW</name>
    <name evidence="23" type="ORF">AULFYP135_01206</name>
</gene>
<dbReference type="EMBL" id="CACRSL010000003">
    <property type="protein sequence ID" value="VYS99194.1"/>
    <property type="molecule type" value="Genomic_DNA"/>
</dbReference>
<keyword evidence="3" id="KW-1003">Cell membrane</keyword>
<dbReference type="EC" id="2.4.99.28" evidence="19"/>
<feature type="transmembrane region" description="Helical" evidence="22">
    <location>
        <begin position="132"/>
        <end position="151"/>
    </location>
</feature>
<evidence type="ECO:0000256" key="9">
    <source>
        <dbReference type="ARBA" id="ARBA00022984"/>
    </source>
</evidence>
<keyword evidence="11 22" id="KW-0472">Membrane</keyword>